<gene>
    <name evidence="1" type="ORF">SAMN05444412_11293</name>
</gene>
<evidence type="ECO:0000313" key="1">
    <source>
        <dbReference type="EMBL" id="SDZ39138.1"/>
    </source>
</evidence>
<evidence type="ECO:0000313" key="2">
    <source>
        <dbReference type="Proteomes" id="UP000199663"/>
    </source>
</evidence>
<proteinExistence type="predicted"/>
<keyword evidence="2" id="KW-1185">Reference proteome</keyword>
<dbReference type="RefSeq" id="WP_019598985.1">
    <property type="nucleotide sequence ID" value="NZ_FNQC01000012.1"/>
</dbReference>
<name>A0A1H3SN94_9BACT</name>
<organism evidence="1 2">
    <name type="scientific">Rhodonellum ikkaensis</name>
    <dbReference type="NCBI Taxonomy" id="336829"/>
    <lineage>
        <taxon>Bacteria</taxon>
        <taxon>Pseudomonadati</taxon>
        <taxon>Bacteroidota</taxon>
        <taxon>Cytophagia</taxon>
        <taxon>Cytophagales</taxon>
        <taxon>Cytophagaceae</taxon>
        <taxon>Rhodonellum</taxon>
    </lineage>
</organism>
<accession>A0A1H3SN94</accession>
<dbReference type="Proteomes" id="UP000199663">
    <property type="component" value="Unassembled WGS sequence"/>
</dbReference>
<dbReference type="EMBL" id="FNQC01000012">
    <property type="protein sequence ID" value="SDZ39138.1"/>
    <property type="molecule type" value="Genomic_DNA"/>
</dbReference>
<protein>
    <submittedName>
        <fullName evidence="1">6-bladed beta-propeller protein</fullName>
    </submittedName>
</protein>
<sequence length="384" mass="44817">MKLLKYTLYSFLLVFFSCNTTPKNNKIVIDVDKSISGNFSDVFGAIEYVLIKEDSLHPMVNPYKFEFVGDRIFILDDRQNKFFSYSAEGKFLYAISASGAGPLEFETIDDFQILGQRIFLKDAMTKKTLIFDLDGNVLGTENNELLKASFYRNDDFSLYYMHNDPEMGFRIIKKKNDEVTGYIDIPKNIEKRISLDQNGFIQRQRKGLIYYNLPFSQSIAVFDKDGDLEYVKNFDFGKYGFDSTMRSRFSGMMEENEYIQANGLIDVINSFLPLKDSYLMVVRQNSNAHYIFLDSKNKVRYQGKNMNNDIDRMQTTSIPWTINGDQVVVKMYSNQFKSNYMETFGNESKTDQGDSNIHSFYEEHKEELEDEHLILMYLTVKDFK</sequence>
<dbReference type="PROSITE" id="PS51257">
    <property type="entry name" value="PROKAR_LIPOPROTEIN"/>
    <property type="match status" value="1"/>
</dbReference>
<comment type="caution">
    <text evidence="1">The sequence shown here is derived from an EMBL/GenBank/DDBJ whole genome shotgun (WGS) entry which is preliminary data.</text>
</comment>
<reference evidence="1 2" key="1">
    <citation type="submission" date="2016-10" db="EMBL/GenBank/DDBJ databases">
        <authorList>
            <person name="Varghese N."/>
            <person name="Submissions S."/>
        </authorList>
    </citation>
    <scope>NUCLEOTIDE SEQUENCE [LARGE SCALE GENOMIC DNA]</scope>
    <source>
        <strain evidence="1 2">DSM 17997</strain>
    </source>
</reference>
<dbReference type="Pfam" id="PF17170">
    <property type="entry name" value="DUF5128"/>
    <property type="match status" value="1"/>
</dbReference>